<dbReference type="EMBL" id="JAWDGP010001321">
    <property type="protein sequence ID" value="KAK3792840.1"/>
    <property type="molecule type" value="Genomic_DNA"/>
</dbReference>
<keyword evidence="2 5" id="KW-0479">Metal-binding</keyword>
<comment type="similarity">
    <text evidence="1">Belongs to the carotenoid oxygenase family.</text>
</comment>
<dbReference type="GO" id="GO:0010436">
    <property type="term" value="F:carotenoid dioxygenase activity"/>
    <property type="evidence" value="ECO:0007669"/>
    <property type="project" value="TreeGrafter"/>
</dbReference>
<evidence type="ECO:0000313" key="8">
    <source>
        <dbReference type="Proteomes" id="UP001283361"/>
    </source>
</evidence>
<dbReference type="PANTHER" id="PTHR10543:SF24">
    <property type="entry name" value="CAROTENOID ISOMEROOXYGENASE"/>
    <property type="match status" value="1"/>
</dbReference>
<comment type="caution">
    <text evidence="7">The sequence shown here is derived from an EMBL/GenBank/DDBJ whole genome shotgun (WGS) entry which is preliminary data.</text>
</comment>
<dbReference type="GO" id="GO:0046872">
    <property type="term" value="F:metal ion binding"/>
    <property type="evidence" value="ECO:0007669"/>
    <property type="project" value="UniProtKB-KW"/>
</dbReference>
<feature type="binding site" evidence="5">
    <location>
        <position position="438"/>
    </location>
    <ligand>
        <name>Fe cation</name>
        <dbReference type="ChEBI" id="CHEBI:24875"/>
        <note>catalytic</note>
    </ligand>
</feature>
<reference evidence="7" key="1">
    <citation type="journal article" date="2023" name="G3 (Bethesda)">
        <title>A reference genome for the long-term kleptoplast-retaining sea slug Elysia crispata morphotype clarki.</title>
        <authorList>
            <person name="Eastman K.E."/>
            <person name="Pendleton A.L."/>
            <person name="Shaikh M.A."/>
            <person name="Suttiyut T."/>
            <person name="Ogas R."/>
            <person name="Tomko P."/>
            <person name="Gavelis G."/>
            <person name="Widhalm J.R."/>
            <person name="Wisecaver J.H."/>
        </authorList>
    </citation>
    <scope>NUCLEOTIDE SEQUENCE</scope>
    <source>
        <strain evidence="7">ECLA1</strain>
    </source>
</reference>
<organism evidence="7 8">
    <name type="scientific">Elysia crispata</name>
    <name type="common">lettuce slug</name>
    <dbReference type="NCBI Taxonomy" id="231223"/>
    <lineage>
        <taxon>Eukaryota</taxon>
        <taxon>Metazoa</taxon>
        <taxon>Spiralia</taxon>
        <taxon>Lophotrochozoa</taxon>
        <taxon>Mollusca</taxon>
        <taxon>Gastropoda</taxon>
        <taxon>Heterobranchia</taxon>
        <taxon>Euthyneura</taxon>
        <taxon>Panpulmonata</taxon>
        <taxon>Sacoglossa</taxon>
        <taxon>Placobranchoidea</taxon>
        <taxon>Plakobranchidae</taxon>
        <taxon>Elysia</taxon>
    </lineage>
</organism>
<feature type="compositionally biased region" description="Polar residues" evidence="6">
    <location>
        <begin position="255"/>
        <end position="266"/>
    </location>
</feature>
<dbReference type="GO" id="GO:0016121">
    <property type="term" value="P:carotene catabolic process"/>
    <property type="evidence" value="ECO:0007669"/>
    <property type="project" value="TreeGrafter"/>
</dbReference>
<dbReference type="Pfam" id="PF03055">
    <property type="entry name" value="RPE65"/>
    <property type="match status" value="2"/>
</dbReference>
<feature type="binding site" evidence="5">
    <location>
        <position position="385"/>
    </location>
    <ligand>
        <name>Fe cation</name>
        <dbReference type="ChEBI" id="CHEBI:24875"/>
        <note>catalytic</note>
    </ligand>
</feature>
<proteinExistence type="inferred from homology"/>
<dbReference type="GO" id="GO:0003834">
    <property type="term" value="F:beta-carotene 15,15'-dioxygenase activity"/>
    <property type="evidence" value="ECO:0007669"/>
    <property type="project" value="TreeGrafter"/>
</dbReference>
<keyword evidence="8" id="KW-1185">Reference proteome</keyword>
<feature type="region of interest" description="Disordered" evidence="6">
    <location>
        <begin position="1"/>
        <end position="29"/>
    </location>
</feature>
<name>A0AAE1E440_9GAST</name>
<feature type="compositionally biased region" description="Basic residues" evidence="6">
    <location>
        <begin position="239"/>
        <end position="248"/>
    </location>
</feature>
<dbReference type="PANTHER" id="PTHR10543">
    <property type="entry name" value="BETA-CAROTENE DIOXYGENASE"/>
    <property type="match status" value="1"/>
</dbReference>
<feature type="region of interest" description="Disordered" evidence="6">
    <location>
        <begin position="50"/>
        <end position="73"/>
    </location>
</feature>
<evidence type="ECO:0000256" key="1">
    <source>
        <dbReference type="ARBA" id="ARBA00006787"/>
    </source>
</evidence>
<dbReference type="Proteomes" id="UP001283361">
    <property type="component" value="Unassembled WGS sequence"/>
</dbReference>
<feature type="binding site" evidence="5">
    <location>
        <position position="503"/>
    </location>
    <ligand>
        <name>Fe cation</name>
        <dbReference type="ChEBI" id="CHEBI:24875"/>
        <note>catalytic</note>
    </ligand>
</feature>
<keyword evidence="3" id="KW-0560">Oxidoreductase</keyword>
<evidence type="ECO:0000256" key="3">
    <source>
        <dbReference type="ARBA" id="ARBA00023002"/>
    </source>
</evidence>
<dbReference type="InterPro" id="IPR004294">
    <property type="entry name" value="Carotenoid_Oase"/>
</dbReference>
<evidence type="ECO:0000256" key="6">
    <source>
        <dbReference type="SAM" id="MobiDB-lite"/>
    </source>
</evidence>
<comment type="cofactor">
    <cofactor evidence="5">
        <name>Fe(2+)</name>
        <dbReference type="ChEBI" id="CHEBI:29033"/>
    </cofactor>
    <text evidence="5">Binds 1 Fe(2+) ion per subunit.</text>
</comment>
<dbReference type="GO" id="GO:0042574">
    <property type="term" value="P:retinal metabolic process"/>
    <property type="evidence" value="ECO:0007669"/>
    <property type="project" value="TreeGrafter"/>
</dbReference>
<evidence type="ECO:0000256" key="4">
    <source>
        <dbReference type="ARBA" id="ARBA00023004"/>
    </source>
</evidence>
<dbReference type="AlphaFoldDB" id="A0AAE1E440"/>
<sequence>MSTVTRDTGGPTPRSGSNELNFHTKETSQRVAHHQGSSSWHWLQLPPPSARATMTGTARPACPRRNHENGHTGRGEGGSYCLGYFDAAIKCVPCSLEMMLETILYASSRLGPLSIFFLFLLLEPNFLGIVESLKFGSALSKTHATEEKPTSPENWTLESFDFESNKRLISAGFDEADLENISNSRVKPKVLMTELTTIDTIPSSNIPMNTNLNSFTLVSTNQNRFKIYPSDEQSELKSKRNQNSKRASHSALGITEQSLITSSQGASPAAQFRMPRADRALEEQSQDGGFNLFFKTNPKEMMNVPITFSVPLPKWMNGTLVRNGLGKFENGPRKFLHAFDGFAKLASWRFMGNETALFSTRIKKAHHSVASFGGLGFLNLLSSAHPLPEPGTNNHLNFLSSVSFVPWGDHMMKLVRFKSLKRRRIITQWPVPKVPYMHSFSVTRTKAILLASPFYVNVMCMARKAQPFSCLDWHPNEPTKLYVVDLKSGNLTTITMATVFTMHHVNAYDVSKTEIVMDISTYPNPDFVSHLQLHVLMDPIARNSFDAHAKLQRVTINLDTLEAHLAPVDPRPVPGLASLLDMPVINEAYRARHYCYVYGLVLKADNRTLSNIAIVKKDLCSLDSLGGGRGDKVWIVPDSYPVEPWFVANPRAAAEDDGLLLIPVIDGVKKISTLVALDAKTMSVVSSANLPTIIPYSLHGRFFKNV</sequence>
<evidence type="ECO:0000313" key="7">
    <source>
        <dbReference type="EMBL" id="KAK3792840.1"/>
    </source>
</evidence>
<keyword evidence="4 5" id="KW-0408">Iron</keyword>
<accession>A0AAE1E440</accession>
<gene>
    <name evidence="7" type="ORF">RRG08_028230</name>
</gene>
<evidence type="ECO:0000256" key="5">
    <source>
        <dbReference type="PIRSR" id="PIRSR604294-1"/>
    </source>
</evidence>
<feature type="region of interest" description="Disordered" evidence="6">
    <location>
        <begin position="228"/>
        <end position="269"/>
    </location>
</feature>
<evidence type="ECO:0000256" key="2">
    <source>
        <dbReference type="ARBA" id="ARBA00022723"/>
    </source>
</evidence>
<protein>
    <submittedName>
        <fullName evidence="7">Uncharacterized protein</fullName>
    </submittedName>
</protein>
<feature type="binding site" evidence="5">
    <location>
        <position position="699"/>
    </location>
    <ligand>
        <name>Fe cation</name>
        <dbReference type="ChEBI" id="CHEBI:24875"/>
        <note>catalytic</note>
    </ligand>
</feature>